<reference evidence="2" key="2">
    <citation type="submission" date="2025-08" db="UniProtKB">
        <authorList>
            <consortium name="RefSeq"/>
        </authorList>
    </citation>
    <scope>IDENTIFICATION</scope>
    <source>
        <tissue evidence="2">Leaf</tissue>
    </source>
</reference>
<reference evidence="1" key="1">
    <citation type="journal article" date="2014" name="Nat. Commun.">
        <title>The tobacco genome sequence and its comparison with those of tomato and potato.</title>
        <authorList>
            <person name="Sierro N."/>
            <person name="Battey J.N."/>
            <person name="Ouadi S."/>
            <person name="Bakaher N."/>
            <person name="Bovet L."/>
            <person name="Willig A."/>
            <person name="Goepfert S."/>
            <person name="Peitsch M.C."/>
            <person name="Ivanov N.V."/>
        </authorList>
    </citation>
    <scope>NUCLEOTIDE SEQUENCE [LARGE SCALE GENOMIC DNA]</scope>
</reference>
<gene>
    <name evidence="2" type="primary">LOC142163367</name>
</gene>
<dbReference type="Proteomes" id="UP000790787">
    <property type="component" value="Chromosome 1"/>
</dbReference>
<keyword evidence="1" id="KW-1185">Reference proteome</keyword>
<evidence type="ECO:0000313" key="1">
    <source>
        <dbReference type="Proteomes" id="UP000790787"/>
    </source>
</evidence>
<proteinExistence type="predicted"/>
<accession>A0AC58RVI7</accession>
<evidence type="ECO:0000313" key="2">
    <source>
        <dbReference type="RefSeq" id="XP_075076746.1"/>
    </source>
</evidence>
<dbReference type="RefSeq" id="XP_075076746.1">
    <property type="nucleotide sequence ID" value="XM_075220645.1"/>
</dbReference>
<organism evidence="1 2">
    <name type="scientific">Nicotiana tabacum</name>
    <name type="common">Common tobacco</name>
    <dbReference type="NCBI Taxonomy" id="4097"/>
    <lineage>
        <taxon>Eukaryota</taxon>
        <taxon>Viridiplantae</taxon>
        <taxon>Streptophyta</taxon>
        <taxon>Embryophyta</taxon>
        <taxon>Tracheophyta</taxon>
        <taxon>Spermatophyta</taxon>
        <taxon>Magnoliopsida</taxon>
        <taxon>eudicotyledons</taxon>
        <taxon>Gunneridae</taxon>
        <taxon>Pentapetalae</taxon>
        <taxon>asterids</taxon>
        <taxon>lamiids</taxon>
        <taxon>Solanales</taxon>
        <taxon>Solanaceae</taxon>
        <taxon>Nicotianoideae</taxon>
        <taxon>Nicotianeae</taxon>
        <taxon>Nicotiana</taxon>
    </lineage>
</organism>
<name>A0AC58RVI7_TOBAC</name>
<protein>
    <submittedName>
        <fullName evidence="2">Uncharacterized protein LOC142163367</fullName>
    </submittedName>
</protein>
<sequence length="783" mass="88713">MAAGSTSDLRDRVQRLEALIGVTDDPLDLADLMTEIYRLKDGMDQFRDGIQQTCEATNGQVEELKKEIETLNTEITVLRRALAAPVQGNEERSKVKIPDPKAFGGARSAKELENFLWDMEQYFIAAKVPDGEKVTITSMYLTGDAKLWWRTRMADDESAGRPKIDTWVKLRKEMKDQFLPSNASWLARDRLKRLRQTGSIRDYIKEFTSLMLDIQNMSEDDKLHNFISGMQAWAQNELRRQNVKDLPSAIAAADSLVDYRSTRSLSEIPSTSKPKKRVEKKGEWRKEIRKEVVEKGKAVEGPARNKGIANKKSDGCWTCGGPHLAKNCPNRERVNALLATENNRDGEGQEVAAALVNPLQLLNVISLVNATSNETNPHSLLIHIEMRIGDKSVIAMVDTGATHTFVSANLVHKYGLKVTKCPSYMKTVNAKAQAIVGMAYDVPMSVGNWKGKVNLMVIPLEEFEIILGIDFMRKHRFVPMPHLDGVMIMNEMSPGFVKVVHPYGREETQRKASLISAMMVEKGLKRGDDTFLAAMVEVKPDVKVEVPDCVAQILSDFADVMPSELPKNLPPRRNIDHKIELMPGSMPPAQPPYRMAPKELVELRKQLNELLDAVLVQPSKAPFGAPVLFQKKQDGTLRMCVDYRALNKVTVKNKYPVPLVQDLMDRLSKACWFTKLDLRSGYWQVRIAEGDESKTTCVTRYGSYEFLVMPFGLTNAPATFCNLMNDVLYEYLDDFVVVYLDDIVIYSRTLDEHLFHLIKVLSRLREYKLYVKMEKCEFARQEI</sequence>